<evidence type="ECO:0000313" key="1">
    <source>
        <dbReference type="EMBL" id="SHI23886.1"/>
    </source>
</evidence>
<dbReference type="EMBL" id="FQXV01000022">
    <property type="protein sequence ID" value="SHI23886.1"/>
    <property type="molecule type" value="Genomic_DNA"/>
</dbReference>
<dbReference type="Proteomes" id="UP000183995">
    <property type="component" value="Unassembled WGS sequence"/>
</dbReference>
<dbReference type="AlphaFoldDB" id="A0A1M5ZI32"/>
<gene>
    <name evidence="1" type="ORF">SAMN02745823_03779</name>
</gene>
<name>A0A1M5ZI32_9FIRM</name>
<dbReference type="Pfam" id="PF05534">
    <property type="entry name" value="HicB"/>
    <property type="match status" value="1"/>
</dbReference>
<dbReference type="Gene3D" id="1.10.1220.10">
    <property type="entry name" value="Met repressor-like"/>
    <property type="match status" value="1"/>
</dbReference>
<reference evidence="1 2" key="1">
    <citation type="submission" date="2016-11" db="EMBL/GenBank/DDBJ databases">
        <authorList>
            <person name="Jaros S."/>
            <person name="Januszkiewicz K."/>
            <person name="Wedrychowicz H."/>
        </authorList>
    </citation>
    <scope>NUCLEOTIDE SEQUENCE [LARGE SCALE GENOMIC DNA]</scope>
    <source>
        <strain evidence="1 2">DSM 10068</strain>
    </source>
</reference>
<dbReference type="OrthoDB" id="9812601at2"/>
<protein>
    <submittedName>
        <fullName evidence="1">HicB family protein</fullName>
    </submittedName>
</protein>
<dbReference type="InterPro" id="IPR010985">
    <property type="entry name" value="Ribbon_hlx_hlx"/>
</dbReference>
<sequence length="58" mass="6740">MATDKYPTYVRIDRSIHEKLEIMAQKEHRSVNSLIVHLILKGVEDYEAKNGEVKVLDD</sequence>
<keyword evidence="2" id="KW-1185">Reference proteome</keyword>
<dbReference type="SUPFAM" id="SSF47598">
    <property type="entry name" value="Ribbon-helix-helix"/>
    <property type="match status" value="1"/>
</dbReference>
<dbReference type="GO" id="GO:0006355">
    <property type="term" value="P:regulation of DNA-templated transcription"/>
    <property type="evidence" value="ECO:0007669"/>
    <property type="project" value="InterPro"/>
</dbReference>
<dbReference type="RefSeq" id="WP_159435479.1">
    <property type="nucleotide sequence ID" value="NZ_FQXV01000022.1"/>
</dbReference>
<accession>A0A1M5ZI32</accession>
<organism evidence="1 2">
    <name type="scientific">Sporobacter termitidis DSM 10068</name>
    <dbReference type="NCBI Taxonomy" id="1123282"/>
    <lineage>
        <taxon>Bacteria</taxon>
        <taxon>Bacillati</taxon>
        <taxon>Bacillota</taxon>
        <taxon>Clostridia</taxon>
        <taxon>Eubacteriales</taxon>
        <taxon>Oscillospiraceae</taxon>
        <taxon>Sporobacter</taxon>
    </lineage>
</organism>
<dbReference type="InterPro" id="IPR013321">
    <property type="entry name" value="Arc_rbn_hlx_hlx"/>
</dbReference>
<proteinExistence type="predicted"/>
<evidence type="ECO:0000313" key="2">
    <source>
        <dbReference type="Proteomes" id="UP000183995"/>
    </source>
</evidence>
<dbReference type="InterPro" id="IPR008651">
    <property type="entry name" value="Uncharacterised_HicB"/>
</dbReference>